<evidence type="ECO:0000313" key="2">
    <source>
        <dbReference type="Proteomes" id="UP001241169"/>
    </source>
</evidence>
<reference evidence="1 2" key="1">
    <citation type="submission" date="2016-10" db="EMBL/GenBank/DDBJ databases">
        <title>The genome sequence of Colletotrichum fioriniae PJ7.</title>
        <authorList>
            <person name="Baroncelli R."/>
        </authorList>
    </citation>
    <scope>NUCLEOTIDE SEQUENCE [LARGE SCALE GENOMIC DNA]</scope>
    <source>
        <strain evidence="1 2">IMI 384185</strain>
    </source>
</reference>
<dbReference type="RefSeq" id="XP_060343349.1">
    <property type="nucleotide sequence ID" value="XM_060497881.1"/>
</dbReference>
<keyword evidence="2" id="KW-1185">Reference proteome</keyword>
<gene>
    <name evidence="1" type="ORF">CPAR01_13629</name>
</gene>
<name>A0ABQ9S3Y0_9PEZI</name>
<protein>
    <submittedName>
        <fullName evidence="1">Uncharacterized protein</fullName>
    </submittedName>
</protein>
<evidence type="ECO:0000313" key="1">
    <source>
        <dbReference type="EMBL" id="KAK1524681.1"/>
    </source>
</evidence>
<dbReference type="EMBL" id="MOPA01000013">
    <property type="protein sequence ID" value="KAK1524681.1"/>
    <property type="molecule type" value="Genomic_DNA"/>
</dbReference>
<comment type="caution">
    <text evidence="1">The sequence shown here is derived from an EMBL/GenBank/DDBJ whole genome shotgun (WGS) entry which is preliminary data.</text>
</comment>
<accession>A0ABQ9S3Y0</accession>
<dbReference type="Proteomes" id="UP001241169">
    <property type="component" value="Unassembled WGS sequence"/>
</dbReference>
<proteinExistence type="predicted"/>
<sequence length="272" mass="30209">MCGPIKADTLPCLPRNWVLTQQASVLKDSPQSAKQHVAHFQGTANKPSELQLVIASTILMVDMNTPGEIGGVLWSEARETNPLVTQYMNEFTTHNPSSPVRSLQRTLPHTPQPPPILVMAPSTNRWSHPSYLTKLCVPPSHTRNLILLSHAYVTALTTSSWHTTPHSTSDPSSQVSKGDTIVSLVQFKKRLGKKSKPKGEGRRRPGVVCCPFVTGSNFTPTQPPTKYQTIIMPFFYSKPIGGRNFGTSVHADRHGVHRGPWRMRIGRFNCFR</sequence>
<organism evidence="1 2">
    <name type="scientific">Colletotrichum paranaense</name>
    <dbReference type="NCBI Taxonomy" id="1914294"/>
    <lineage>
        <taxon>Eukaryota</taxon>
        <taxon>Fungi</taxon>
        <taxon>Dikarya</taxon>
        <taxon>Ascomycota</taxon>
        <taxon>Pezizomycotina</taxon>
        <taxon>Sordariomycetes</taxon>
        <taxon>Hypocreomycetidae</taxon>
        <taxon>Glomerellales</taxon>
        <taxon>Glomerellaceae</taxon>
        <taxon>Colletotrichum</taxon>
        <taxon>Colletotrichum acutatum species complex</taxon>
    </lineage>
</organism>
<dbReference type="GeneID" id="85381780"/>